<evidence type="ECO:0000256" key="5">
    <source>
        <dbReference type="ARBA" id="ARBA00023136"/>
    </source>
</evidence>
<dbReference type="PANTHER" id="PTHR40980:SF3">
    <property type="entry name" value="TONB-DEPENDENT RECEPTOR-LIKE BETA-BARREL DOMAIN-CONTAINING PROTEIN"/>
    <property type="match status" value="1"/>
</dbReference>
<proteinExistence type="inferred from homology"/>
<comment type="similarity">
    <text evidence="7">Belongs to the TonB-dependent receptor family.</text>
</comment>
<evidence type="ECO:0000256" key="1">
    <source>
        <dbReference type="ARBA" id="ARBA00004442"/>
    </source>
</evidence>
<dbReference type="Pfam" id="PF00593">
    <property type="entry name" value="TonB_dep_Rec_b-barrel"/>
    <property type="match status" value="1"/>
</dbReference>
<feature type="signal peptide" evidence="8">
    <location>
        <begin position="1"/>
        <end position="20"/>
    </location>
</feature>
<keyword evidence="4" id="KW-0408">Iron</keyword>
<keyword evidence="5 7" id="KW-0472">Membrane</keyword>
<evidence type="ECO:0000313" key="10">
    <source>
        <dbReference type="EMBL" id="MBM0106759.1"/>
    </source>
</evidence>
<keyword evidence="2" id="KW-0813">Transport</keyword>
<keyword evidence="7" id="KW-0798">TonB box</keyword>
<name>A0ABS1X0K5_9GAMM</name>
<keyword evidence="6" id="KW-0998">Cell outer membrane</keyword>
<dbReference type="SMART" id="SM00965">
    <property type="entry name" value="STN"/>
    <property type="match status" value="1"/>
</dbReference>
<evidence type="ECO:0000256" key="6">
    <source>
        <dbReference type="ARBA" id="ARBA00023237"/>
    </source>
</evidence>
<dbReference type="Gene3D" id="2.40.170.20">
    <property type="entry name" value="TonB-dependent receptor, beta-barrel domain"/>
    <property type="match status" value="1"/>
</dbReference>
<evidence type="ECO:0000256" key="7">
    <source>
        <dbReference type="RuleBase" id="RU003357"/>
    </source>
</evidence>
<accession>A0ABS1X0K5</accession>
<feature type="chain" id="PRO_5046345717" evidence="8">
    <location>
        <begin position="21"/>
        <end position="1044"/>
    </location>
</feature>
<keyword evidence="10" id="KW-0675">Receptor</keyword>
<dbReference type="NCBIfam" id="TIGR01782">
    <property type="entry name" value="TonB-Xanth-Caul"/>
    <property type="match status" value="1"/>
</dbReference>
<dbReference type="Gene3D" id="3.55.50.30">
    <property type="match status" value="1"/>
</dbReference>
<keyword evidence="3" id="KW-0410">Iron transport</keyword>
<dbReference type="CDD" id="cd01347">
    <property type="entry name" value="ligand_gated_channel"/>
    <property type="match status" value="1"/>
</dbReference>
<dbReference type="Pfam" id="PF07715">
    <property type="entry name" value="Plug"/>
    <property type="match status" value="1"/>
</dbReference>
<dbReference type="InterPro" id="IPR036942">
    <property type="entry name" value="Beta-barrel_TonB_sf"/>
</dbReference>
<evidence type="ECO:0000313" key="11">
    <source>
        <dbReference type="Proteomes" id="UP000661077"/>
    </source>
</evidence>
<dbReference type="InterPro" id="IPR010104">
    <property type="entry name" value="TonB_rcpt_bac"/>
</dbReference>
<reference evidence="10 11" key="1">
    <citation type="journal article" date="2021" name="Int. J. Syst. Evol. Microbiol.">
        <title>Steroidobacter gossypii sp. nov., isolated from soil of cotton cropping field.</title>
        <authorList>
            <person name="Huang R."/>
            <person name="Yang S."/>
            <person name="Zhen C."/>
            <person name="Liu W."/>
        </authorList>
    </citation>
    <scope>NUCLEOTIDE SEQUENCE [LARGE SCALE GENOMIC DNA]</scope>
    <source>
        <strain evidence="10 11">S1-65</strain>
    </source>
</reference>
<feature type="domain" description="Secretin/TonB short N-terminal" evidence="9">
    <location>
        <begin position="49"/>
        <end position="100"/>
    </location>
</feature>
<dbReference type="PANTHER" id="PTHR40980">
    <property type="entry name" value="PLUG DOMAIN-CONTAINING PROTEIN"/>
    <property type="match status" value="1"/>
</dbReference>
<evidence type="ECO:0000256" key="3">
    <source>
        <dbReference type="ARBA" id="ARBA00022496"/>
    </source>
</evidence>
<keyword evidence="8" id="KW-0732">Signal</keyword>
<comment type="subcellular location">
    <subcellularLocation>
        <location evidence="1 7">Cell outer membrane</location>
    </subcellularLocation>
</comment>
<evidence type="ECO:0000259" key="9">
    <source>
        <dbReference type="SMART" id="SM00965"/>
    </source>
</evidence>
<dbReference type="EMBL" id="JAEVLS010000004">
    <property type="protein sequence ID" value="MBM0106759.1"/>
    <property type="molecule type" value="Genomic_DNA"/>
</dbReference>
<sequence>MLRALLAAGLLASPAVPAWAGRLDEVVYFDIPRQRADLALTALAEQADLTLIFPYEKVSEITANRLVGVYSIEEAIARLLENTPVTMALNSNGRLSIVTEHAGESGIVHRNKWSRALMTFMAAAFGAREGLAEEVEQGVIEEVTVTGIRASLTRSRDMKREAGGVVDAISSEDIGKFPDTNLAESLQRISGVSIDRSGGEGQAITVRGFGPEFNTVLVNGRQIASEDLSRGFSFDTLASELVSGIVVHKTSTASMQSGGIGSTVNITTARPLDIGEFRIAGSIKELHDENSEHTTPQASLLISDTFAEDRFGVLLALSYQERQTRLNQAQTDGWLENTDIPQSEINGGAGWSGNTFLARNYDHKVTFEERTRKGGNLVLQFAPSDSVRVTADALYSDFDIETDATSFGHWFTAPNLEDVVTDENGTIIDLYQEVGLATDMHAKKFDRLTETASYGFNVSWDVSDSLNLSFDVNTSDAEREPNNGGGDQLSLIGYANRVRLQLMPGEILPYASGFESANPNIYSGQQEIDGVAYNPAVTPAGVSDYLDTSNSRAHVMLRRGWAVEDDIDQFRIDATWNEGQTSGLTRARFGAMLSQETKALERWDNEGVGIHCTFCGYPDSPLPMTDQWVFNAGDDFLSGVSGSGRMPHRWLRHNGEAQFAYLESVSGVSFDAVRRDNSFVVDEDTSAVYIELDFAGELAGMPISATAGARYESTDVKVKGTQAPVIRLDILDATEMLAAFGPATPIGAESDYDALLPNFSLKLDITDTLVARFAVSQTITRPTLENMAPVTTLVTTRQGGNLAAASGNPELVPFESDNIDLSLEWYYNPSSYVAAGYFQKDVTNFIITGTEDRTFELPGGGLLLDPSTGTDVNNPDPADTPAVFTVTLPSNGETAKVTGFELSALHTFGESGFGIMANATFVDSDAELDVADITQTFAVTGLSDSLNAVAFFEKGPYQVRLAYNEREEFLQRLTQTNGDGVVFVDDYYQWDISGSYDINDHLTVFFEGLNLTEEVVTKHGRFRNHFLLAEDSGRRWALGVRATF</sequence>
<dbReference type="Proteomes" id="UP000661077">
    <property type="component" value="Unassembled WGS sequence"/>
</dbReference>
<evidence type="ECO:0000256" key="8">
    <source>
        <dbReference type="SAM" id="SignalP"/>
    </source>
</evidence>
<gene>
    <name evidence="10" type="ORF">JM946_18660</name>
</gene>
<keyword evidence="3" id="KW-0406">Ion transport</keyword>
<dbReference type="SUPFAM" id="SSF56935">
    <property type="entry name" value="Porins"/>
    <property type="match status" value="1"/>
</dbReference>
<dbReference type="InterPro" id="IPR000531">
    <property type="entry name" value="Beta-barrel_TonB"/>
</dbReference>
<comment type="caution">
    <text evidence="10">The sequence shown here is derived from an EMBL/GenBank/DDBJ whole genome shotgun (WGS) entry which is preliminary data.</text>
</comment>
<organism evidence="10 11">
    <name type="scientific">Steroidobacter gossypii</name>
    <dbReference type="NCBI Taxonomy" id="2805490"/>
    <lineage>
        <taxon>Bacteria</taxon>
        <taxon>Pseudomonadati</taxon>
        <taxon>Pseudomonadota</taxon>
        <taxon>Gammaproteobacteria</taxon>
        <taxon>Steroidobacterales</taxon>
        <taxon>Steroidobacteraceae</taxon>
        <taxon>Steroidobacter</taxon>
    </lineage>
</organism>
<dbReference type="InterPro" id="IPR012910">
    <property type="entry name" value="Plug_dom"/>
</dbReference>
<protein>
    <submittedName>
        <fullName evidence="10">TonB-dependent receptor</fullName>
    </submittedName>
</protein>
<evidence type="ECO:0000256" key="4">
    <source>
        <dbReference type="ARBA" id="ARBA00023004"/>
    </source>
</evidence>
<keyword evidence="11" id="KW-1185">Reference proteome</keyword>
<evidence type="ECO:0000256" key="2">
    <source>
        <dbReference type="ARBA" id="ARBA00022448"/>
    </source>
</evidence>
<dbReference type="InterPro" id="IPR011662">
    <property type="entry name" value="Secretin/TonB_short_N"/>
</dbReference>
<dbReference type="Gene3D" id="2.170.130.10">
    <property type="entry name" value="TonB-dependent receptor, plug domain"/>
    <property type="match status" value="1"/>
</dbReference>
<dbReference type="InterPro" id="IPR037066">
    <property type="entry name" value="Plug_dom_sf"/>
</dbReference>